<keyword evidence="6" id="KW-0808">Transferase</keyword>
<dbReference type="AlphaFoldDB" id="A0A2S8F300"/>
<evidence type="ECO:0000256" key="4">
    <source>
        <dbReference type="SAM" id="Phobius"/>
    </source>
</evidence>
<dbReference type="Proteomes" id="UP000239388">
    <property type="component" value="Unassembled WGS sequence"/>
</dbReference>
<feature type="transmembrane region" description="Helical" evidence="4">
    <location>
        <begin position="157"/>
        <end position="176"/>
    </location>
</feature>
<evidence type="ECO:0000313" key="6">
    <source>
        <dbReference type="EMBL" id="PQO26545.1"/>
    </source>
</evidence>
<sequence>MNSDAESSIQSEAESDALREDLRSTSFLGLVVTQMLGAVNDNIFRWFVIGIGKEQVATNTASVLMAGTACFVLPYILFAAHAGYLADRYSKRTVIVWCKWAEVVIMALGIFFVWTDSLWWLLATVFLMGAQSALYGPAKLGAIPEMLKMKHISSANGILGLGTVVAVAAGTFIGNSLSDWTDQGSTNIGLAAVILIGTALVGVGASLMIQPLPVANSNLKFPWSPIEALKETINNLRVLGEDRAILRVALGTAFFWSLASLAQLNIDQFAADGGTTTQQQVGPLLIALVAGTAVGCILAGYWSQGHVELGLLPLGAAGMALSSLSLSFVHGAIINPDETLNAAYGITCAMLFSLGVFAGLFEVPLAAFMQHRSDPRKRGVILAASNFLTFGGCMLVAILFMGMRWQIWDGAVGNIPAAQYEGSPEFEGQLARAVALHKQEWREGDRAEITPEQIDEFAETDDERRKATAELLWVELSKRFKAGESVDRSDVLDRFPDDKQVAAAVFQQASGLPLFSSRVIFLFCGIATVPILWYILRLIPQPTIRFFVWLASETCYRIRVYDRENLPVNGGALLVSNHVTWLDGILLLLTSSRPVRIFVWAGNFQSKWMREFAEWHGAIMIDNGPKGILKALRVGKEAIKNGELVCIFAEGGITRSGQVQGFKRGLMKLVEGTGAPVVPVYLDELWGSIFSFSGGKFFWKFPQGWRTPISIHFGKPIEAPYDVFKIRQAVQRLGSHAFATRHDRVVPPVQSFLKACKKRLFTRKCADSTGVDLTGGKLLAGVMIMRRLLNRHVLADRETEQFVGVLLPPTAAGVVVNAALALDRRTTVNLNYTVGNDVLNSCIRQAGVKHVLTSRKFLEKFDYQLDAEIVLLEDLKTKPTTMDKVACGAAAFLTPSSILSWQFGLGQIEPEDLVTVIFTSGSTGQPKGVMLTQSNIASNVQAVDQMGHLQQKDVMVGILPFFHSFGYTLTMWPVLALDIAGAFHFSPLEPKQIGQLTKKYAGTLMFSTPTFLRGFLRRVEPDMFKTLDVVIAGAEKLPGDLCDEFEQRFGVRPVEGYGATECSPLVAVNIPPSRSFDNFQPDRKEGTVGRPIPNVSARIIDLDTQEELPVDQQGMLQILGPNVMLGYLHLPEKTAEVIHDGWYTSGDMAVIDEDGFIRITGRISRFSKIAGEMVPHIQIEDALVSILGPTEDEMPRIVVSAAPCPKKGERLIVLHTEIDKSPEQLREGLVARGLPNIFIPGQDAFYQVAELPVLGSGKLDLQAIKQMALAEAAAHANQ</sequence>
<feature type="transmembrane region" description="Helical" evidence="4">
    <location>
        <begin position="309"/>
        <end position="330"/>
    </location>
</feature>
<evidence type="ECO:0000313" key="7">
    <source>
        <dbReference type="Proteomes" id="UP000239388"/>
    </source>
</evidence>
<evidence type="ECO:0000256" key="2">
    <source>
        <dbReference type="ARBA" id="ARBA00022989"/>
    </source>
</evidence>
<dbReference type="PROSITE" id="PS00455">
    <property type="entry name" value="AMP_BINDING"/>
    <property type="match status" value="1"/>
</dbReference>
<keyword evidence="3 4" id="KW-0472">Membrane</keyword>
<dbReference type="PANTHER" id="PTHR43767">
    <property type="entry name" value="LONG-CHAIN-FATTY-ACID--COA LIGASE"/>
    <property type="match status" value="1"/>
</dbReference>
<accession>A0A2S8F300</accession>
<dbReference type="GO" id="GO:0022857">
    <property type="term" value="F:transmembrane transporter activity"/>
    <property type="evidence" value="ECO:0007669"/>
    <property type="project" value="InterPro"/>
</dbReference>
<keyword evidence="6" id="KW-0012">Acyltransferase</keyword>
<feature type="transmembrane region" description="Helical" evidence="4">
    <location>
        <begin position="118"/>
        <end position="136"/>
    </location>
</feature>
<dbReference type="CDD" id="cd06173">
    <property type="entry name" value="MFS_MefA_like"/>
    <property type="match status" value="1"/>
</dbReference>
<dbReference type="Gene3D" id="1.20.1250.20">
    <property type="entry name" value="MFS general substrate transporter like domains"/>
    <property type="match status" value="1"/>
</dbReference>
<keyword evidence="2 4" id="KW-1133">Transmembrane helix</keyword>
<dbReference type="InterPro" id="IPR000873">
    <property type="entry name" value="AMP-dep_synth/lig_dom"/>
</dbReference>
<keyword evidence="1 4" id="KW-0812">Transmembrane</keyword>
<feature type="transmembrane region" description="Helical" evidence="4">
    <location>
        <begin position="61"/>
        <end position="82"/>
    </location>
</feature>
<dbReference type="Pfam" id="PF00501">
    <property type="entry name" value="AMP-binding"/>
    <property type="match status" value="1"/>
</dbReference>
<feature type="transmembrane region" description="Helical" evidence="4">
    <location>
        <begin position="188"/>
        <end position="209"/>
    </location>
</feature>
<dbReference type="InterPro" id="IPR036259">
    <property type="entry name" value="MFS_trans_sf"/>
</dbReference>
<dbReference type="InterPro" id="IPR011701">
    <property type="entry name" value="MFS"/>
</dbReference>
<gene>
    <name evidence="6" type="ORF">C5Y98_29585</name>
</gene>
<feature type="domain" description="Phospholipid/glycerol acyltransferase" evidence="5">
    <location>
        <begin position="572"/>
        <end position="685"/>
    </location>
</feature>
<dbReference type="InterPro" id="IPR002123">
    <property type="entry name" value="Plipid/glycerol_acylTrfase"/>
</dbReference>
<name>A0A2S8F300_9BACT</name>
<dbReference type="SUPFAM" id="SSF56801">
    <property type="entry name" value="Acetyl-CoA synthetase-like"/>
    <property type="match status" value="1"/>
</dbReference>
<evidence type="ECO:0000256" key="1">
    <source>
        <dbReference type="ARBA" id="ARBA00022692"/>
    </source>
</evidence>
<feature type="transmembrane region" description="Helical" evidence="4">
    <location>
        <begin position="380"/>
        <end position="401"/>
    </location>
</feature>
<protein>
    <submittedName>
        <fullName evidence="6">Acyl-[ACP]--phospholipid O-acyltransferase</fullName>
    </submittedName>
</protein>
<dbReference type="Gene3D" id="3.40.50.12780">
    <property type="entry name" value="N-terminal domain of ligase-like"/>
    <property type="match status" value="1"/>
</dbReference>
<feature type="transmembrane region" description="Helical" evidence="4">
    <location>
        <begin position="27"/>
        <end position="49"/>
    </location>
</feature>
<dbReference type="InterPro" id="IPR050237">
    <property type="entry name" value="ATP-dep_AMP-bd_enzyme"/>
</dbReference>
<dbReference type="OrthoDB" id="9757771at2"/>
<evidence type="ECO:0000259" key="5">
    <source>
        <dbReference type="SMART" id="SM00563"/>
    </source>
</evidence>
<dbReference type="RefSeq" id="WP_105360029.1">
    <property type="nucleotide sequence ID" value="NZ_PUIB01000030.1"/>
</dbReference>
<proteinExistence type="predicted"/>
<dbReference type="InterPro" id="IPR045851">
    <property type="entry name" value="AMP-bd_C_sf"/>
</dbReference>
<dbReference type="Pfam" id="PF01553">
    <property type="entry name" value="Acyltransferase"/>
    <property type="match status" value="1"/>
</dbReference>
<comment type="caution">
    <text evidence="6">The sequence shown here is derived from an EMBL/GenBank/DDBJ whole genome shotgun (WGS) entry which is preliminary data.</text>
</comment>
<organism evidence="6 7">
    <name type="scientific">Blastopirellula marina</name>
    <dbReference type="NCBI Taxonomy" id="124"/>
    <lineage>
        <taxon>Bacteria</taxon>
        <taxon>Pseudomonadati</taxon>
        <taxon>Planctomycetota</taxon>
        <taxon>Planctomycetia</taxon>
        <taxon>Pirellulales</taxon>
        <taxon>Pirellulaceae</taxon>
        <taxon>Blastopirellula</taxon>
    </lineage>
</organism>
<feature type="transmembrane region" description="Helical" evidence="4">
    <location>
        <begin position="515"/>
        <end position="536"/>
    </location>
</feature>
<dbReference type="SUPFAM" id="SSF69593">
    <property type="entry name" value="Glycerol-3-phosphate (1)-acyltransferase"/>
    <property type="match status" value="1"/>
</dbReference>
<feature type="transmembrane region" description="Helical" evidence="4">
    <location>
        <begin position="284"/>
        <end position="302"/>
    </location>
</feature>
<dbReference type="SUPFAM" id="SSF103473">
    <property type="entry name" value="MFS general substrate transporter"/>
    <property type="match status" value="1"/>
</dbReference>
<dbReference type="Pfam" id="PF07690">
    <property type="entry name" value="MFS_1"/>
    <property type="match status" value="1"/>
</dbReference>
<feature type="transmembrane region" description="Helical" evidence="4">
    <location>
        <begin position="342"/>
        <end position="368"/>
    </location>
</feature>
<feature type="transmembrane region" description="Helical" evidence="4">
    <location>
        <begin position="244"/>
        <end position="264"/>
    </location>
</feature>
<dbReference type="EMBL" id="PUIB01000030">
    <property type="protein sequence ID" value="PQO26545.1"/>
    <property type="molecule type" value="Genomic_DNA"/>
</dbReference>
<dbReference type="CDD" id="cd07989">
    <property type="entry name" value="LPLAT_AGPAT-like"/>
    <property type="match status" value="1"/>
</dbReference>
<evidence type="ECO:0000256" key="3">
    <source>
        <dbReference type="ARBA" id="ARBA00023136"/>
    </source>
</evidence>
<reference evidence="6 7" key="1">
    <citation type="submission" date="2018-02" db="EMBL/GenBank/DDBJ databases">
        <title>Comparative genomes isolates from brazilian mangrove.</title>
        <authorList>
            <person name="Araujo J.E."/>
            <person name="Taketani R.G."/>
            <person name="Silva M.C.P."/>
            <person name="Loureco M.V."/>
            <person name="Andreote F.D."/>
        </authorList>
    </citation>
    <scope>NUCLEOTIDE SEQUENCE [LARGE SCALE GENOMIC DNA]</scope>
    <source>
        <strain evidence="6 7">NAP PRIS-MGV</strain>
    </source>
</reference>
<feature type="transmembrane region" description="Helical" evidence="4">
    <location>
        <begin position="94"/>
        <end position="112"/>
    </location>
</feature>
<dbReference type="GO" id="GO:0016746">
    <property type="term" value="F:acyltransferase activity"/>
    <property type="evidence" value="ECO:0007669"/>
    <property type="project" value="UniProtKB-KW"/>
</dbReference>
<dbReference type="SMART" id="SM00563">
    <property type="entry name" value="PlsC"/>
    <property type="match status" value="1"/>
</dbReference>
<dbReference type="PANTHER" id="PTHR43767:SF10">
    <property type="entry name" value="SURFACTIN SYNTHASE SUBUNIT 1"/>
    <property type="match status" value="1"/>
</dbReference>
<dbReference type="Gene3D" id="3.30.300.30">
    <property type="match status" value="1"/>
</dbReference>
<dbReference type="InterPro" id="IPR042099">
    <property type="entry name" value="ANL_N_sf"/>
</dbReference>
<dbReference type="InterPro" id="IPR020845">
    <property type="entry name" value="AMP-binding_CS"/>
</dbReference>